<feature type="transmembrane region" description="Helical" evidence="1">
    <location>
        <begin position="182"/>
        <end position="203"/>
    </location>
</feature>
<sequence>MTAERVSRWARRHVAVGALFLVAWQLAALFGAPHRTAVTLGLYGFVLHTVVGKGYALVPAYFDRSLALPRAPAATLPLLTLGAVGLAVAPTAPLPRAAAVAGAVCWALGAVGFVAALGWTVRDNLSGAETGTGEANAERRRIDRLANAFVPVVFAYLLAGAYETVAVTAGFPTLAGRGAAGATHLLAAGVGALLVFAVGFRLLPRFLVASPPAPLVAVVLPAGAVGPALVAGALWGGVWFRAGAVAESVAVLGFALVFVALFRRSPRRRVGFYGPLLGVLAGVAGVALGLHFAFVGAVPGGPLAHYRLNLLGFLGLTIVGVAYQFYPPAVGTFPGAGDRTALASLGCLATGLGVEAAALLAGIAPLAAVGRLAALAGAGLYAYLLLGLFRERYGTR</sequence>
<gene>
    <name evidence="2" type="ORF">EGH23_08910</name>
</gene>
<dbReference type="EMBL" id="RKLT01000002">
    <property type="protein sequence ID" value="MBX0294994.1"/>
    <property type="molecule type" value="Genomic_DNA"/>
</dbReference>
<keyword evidence="1" id="KW-0472">Membrane</keyword>
<comment type="caution">
    <text evidence="2">The sequence shown here is derived from an EMBL/GenBank/DDBJ whole genome shotgun (WGS) entry which is preliminary data.</text>
</comment>
<feature type="transmembrane region" description="Helical" evidence="1">
    <location>
        <begin position="74"/>
        <end position="92"/>
    </location>
</feature>
<feature type="transmembrane region" description="Helical" evidence="1">
    <location>
        <begin position="310"/>
        <end position="329"/>
    </location>
</feature>
<feature type="transmembrane region" description="Helical" evidence="1">
    <location>
        <begin position="274"/>
        <end position="298"/>
    </location>
</feature>
<dbReference type="Proteomes" id="UP001430455">
    <property type="component" value="Unassembled WGS sequence"/>
</dbReference>
<dbReference type="AlphaFoldDB" id="A0AAW4PAU9"/>
<feature type="transmembrane region" description="Helical" evidence="1">
    <location>
        <begin position="41"/>
        <end position="62"/>
    </location>
</feature>
<reference evidence="2 3" key="1">
    <citation type="submission" date="2021-06" db="EMBL/GenBank/DDBJ databases">
        <title>Halomicroarcula sp. a new haloarchaeum isolated from saline soil.</title>
        <authorList>
            <person name="Duran-Viseras A."/>
            <person name="Sanchez-Porro C."/>
            <person name="Ventosa A."/>
        </authorList>
    </citation>
    <scope>NUCLEOTIDE SEQUENCE [LARGE SCALE GENOMIC DNA]</scope>
    <source>
        <strain evidence="2 3">F27</strain>
    </source>
</reference>
<keyword evidence="3" id="KW-1185">Reference proteome</keyword>
<accession>A0AAW4PAU9</accession>
<protein>
    <submittedName>
        <fullName evidence="2">Uncharacterized protein</fullName>
    </submittedName>
</protein>
<dbReference type="RefSeq" id="WP_220579647.1">
    <property type="nucleotide sequence ID" value="NZ_RKLT01000002.1"/>
</dbReference>
<keyword evidence="1" id="KW-1133">Transmembrane helix</keyword>
<feature type="transmembrane region" description="Helical" evidence="1">
    <location>
        <begin position="142"/>
        <end position="162"/>
    </location>
</feature>
<name>A0AAW4PAU9_9EURY</name>
<evidence type="ECO:0000313" key="2">
    <source>
        <dbReference type="EMBL" id="MBX0294994.1"/>
    </source>
</evidence>
<organism evidence="2 3">
    <name type="scientific">Haloarcula nitratireducens</name>
    <dbReference type="NCBI Taxonomy" id="2487749"/>
    <lineage>
        <taxon>Archaea</taxon>
        <taxon>Methanobacteriati</taxon>
        <taxon>Methanobacteriota</taxon>
        <taxon>Stenosarchaea group</taxon>
        <taxon>Halobacteria</taxon>
        <taxon>Halobacteriales</taxon>
        <taxon>Haloarculaceae</taxon>
        <taxon>Haloarcula</taxon>
    </lineage>
</organism>
<feature type="transmembrane region" description="Helical" evidence="1">
    <location>
        <begin position="98"/>
        <end position="121"/>
    </location>
</feature>
<feature type="transmembrane region" description="Helical" evidence="1">
    <location>
        <begin position="242"/>
        <end position="262"/>
    </location>
</feature>
<evidence type="ECO:0000256" key="1">
    <source>
        <dbReference type="SAM" id="Phobius"/>
    </source>
</evidence>
<evidence type="ECO:0000313" key="3">
    <source>
        <dbReference type="Proteomes" id="UP001430455"/>
    </source>
</evidence>
<keyword evidence="1" id="KW-0812">Transmembrane</keyword>
<feature type="transmembrane region" description="Helical" evidence="1">
    <location>
        <begin position="369"/>
        <end position="389"/>
    </location>
</feature>
<proteinExistence type="predicted"/>
<feature type="transmembrane region" description="Helical" evidence="1">
    <location>
        <begin position="341"/>
        <end position="363"/>
    </location>
</feature>
<feature type="transmembrane region" description="Helical" evidence="1">
    <location>
        <begin position="215"/>
        <end position="236"/>
    </location>
</feature>